<comment type="caution">
    <text evidence="1">The sequence shown here is derived from an EMBL/GenBank/DDBJ whole genome shotgun (WGS) entry which is preliminary data.</text>
</comment>
<dbReference type="EMBL" id="SPNV01000022">
    <property type="protein sequence ID" value="KAF5865255.1"/>
    <property type="molecule type" value="Genomic_DNA"/>
</dbReference>
<dbReference type="AlphaFoldDB" id="A0A8H6ADZ8"/>
<keyword evidence="2" id="KW-1185">Reference proteome</keyword>
<evidence type="ECO:0000313" key="2">
    <source>
        <dbReference type="Proteomes" id="UP000541154"/>
    </source>
</evidence>
<organism evidence="1 2">
    <name type="scientific">Petromyces alliaceus</name>
    <name type="common">Aspergillus alliaceus</name>
    <dbReference type="NCBI Taxonomy" id="209559"/>
    <lineage>
        <taxon>Eukaryota</taxon>
        <taxon>Fungi</taxon>
        <taxon>Dikarya</taxon>
        <taxon>Ascomycota</taxon>
        <taxon>Pezizomycotina</taxon>
        <taxon>Eurotiomycetes</taxon>
        <taxon>Eurotiomycetidae</taxon>
        <taxon>Eurotiales</taxon>
        <taxon>Aspergillaceae</taxon>
        <taxon>Aspergillus</taxon>
        <taxon>Aspergillus subgen. Circumdati</taxon>
    </lineage>
</organism>
<protein>
    <submittedName>
        <fullName evidence="1">Uncharacterized protein</fullName>
    </submittedName>
</protein>
<proteinExistence type="predicted"/>
<gene>
    <name evidence="1" type="ORF">ETB97_004838</name>
</gene>
<name>A0A8H6ADZ8_PETAA</name>
<sequence>MEKEQYGLDGSWTEAEIRVNASTEFTNYLNLVGTANQAESLSEEDEGWPGAFFPTLQFQQKCLQPKANAVPLTPPTTRLSKRKWIAELFGTHAGQNQEHRAQPSAPDIAYEVDDENIVNTGLILFLEAITSLIKPRKVEWTMKRVALKAIFQSACYEAQLDGALWKMRLPM</sequence>
<evidence type="ECO:0000313" key="1">
    <source>
        <dbReference type="EMBL" id="KAF5865255.1"/>
    </source>
</evidence>
<reference evidence="1 2" key="1">
    <citation type="submission" date="2019-04" db="EMBL/GenBank/DDBJ databases">
        <title>Aspergillus burnettii sp. nov., novel species from soil in southeast Queensland.</title>
        <authorList>
            <person name="Gilchrist C.L.M."/>
            <person name="Pitt J.I."/>
            <person name="Lange L."/>
            <person name="Lacey H.J."/>
            <person name="Vuong D."/>
            <person name="Midgley D.J."/>
            <person name="Greenfield P."/>
            <person name="Bradbury M."/>
            <person name="Lacey E."/>
            <person name="Busk P.K."/>
            <person name="Pilgaard B."/>
            <person name="Chooi Y.H."/>
            <person name="Piggott A.M."/>
        </authorList>
    </citation>
    <scope>NUCLEOTIDE SEQUENCE [LARGE SCALE GENOMIC DNA]</scope>
    <source>
        <strain evidence="1 2">FRR 5400</strain>
    </source>
</reference>
<dbReference type="Proteomes" id="UP000541154">
    <property type="component" value="Unassembled WGS sequence"/>
</dbReference>
<accession>A0A8H6ADZ8</accession>